<protein>
    <submittedName>
        <fullName evidence="1">DUF3368 domain-containing protein</fullName>
    </submittedName>
</protein>
<accession>A0A947DE13</accession>
<proteinExistence type="predicted"/>
<comment type="caution">
    <text evidence="1">The sequence shown here is derived from an EMBL/GenBank/DDBJ whole genome shotgun (WGS) entry which is preliminary data.</text>
</comment>
<reference evidence="1" key="2">
    <citation type="journal article" date="2021" name="Mar. Drugs">
        <title>Genome Reduction and Secondary Metabolism of the Marine Sponge-Associated Cyanobacterium Leptothoe.</title>
        <authorList>
            <person name="Konstantinou D."/>
            <person name="Popin R.V."/>
            <person name="Fewer D.P."/>
            <person name="Sivonen K."/>
            <person name="Gkelis S."/>
        </authorList>
    </citation>
    <scope>NUCLEOTIDE SEQUENCE</scope>
    <source>
        <strain evidence="1">TAU-MAC 1115</strain>
    </source>
</reference>
<dbReference type="EMBL" id="JADOES010000010">
    <property type="protein sequence ID" value="MBT9315257.1"/>
    <property type="molecule type" value="Genomic_DNA"/>
</dbReference>
<organism evidence="1 2">
    <name type="scientific">Leptothoe spongobia TAU-MAC 1115</name>
    <dbReference type="NCBI Taxonomy" id="1967444"/>
    <lineage>
        <taxon>Bacteria</taxon>
        <taxon>Bacillati</taxon>
        <taxon>Cyanobacteriota</taxon>
        <taxon>Cyanophyceae</taxon>
        <taxon>Nodosilineales</taxon>
        <taxon>Cymatolegaceae</taxon>
        <taxon>Leptothoe</taxon>
        <taxon>Leptothoe spongobia</taxon>
    </lineage>
</organism>
<name>A0A947DE13_9CYAN</name>
<dbReference type="AlphaFoldDB" id="A0A947DE13"/>
<gene>
    <name evidence="1" type="ORF">IXB50_07445</name>
</gene>
<keyword evidence="2" id="KW-1185">Reference proteome</keyword>
<sequence length="162" mass="17690">MIVVSDTTPLSELAKVNQLNLLFRVYGTILIPQEVYDEVTTGNHPAISQVKAVDWIRIQSVSQSHRIAELQNTTRLGKGECAAMILAEEYKADQLLIDDLDARRVALSRNLPVVGTIGTLLVAKQRGLIDSVKDILVALIKSGTRISPRLYQNAIAAANESA</sequence>
<dbReference type="InterPro" id="IPR021799">
    <property type="entry name" value="PIN-like_prokaryotic"/>
</dbReference>
<dbReference type="Pfam" id="PF11848">
    <property type="entry name" value="DUF3368"/>
    <property type="match status" value="1"/>
</dbReference>
<evidence type="ECO:0000313" key="2">
    <source>
        <dbReference type="Proteomes" id="UP000717364"/>
    </source>
</evidence>
<dbReference type="PANTHER" id="PTHR39550:SF1">
    <property type="entry name" value="SLL0658 PROTEIN"/>
    <property type="match status" value="1"/>
</dbReference>
<evidence type="ECO:0000313" key="1">
    <source>
        <dbReference type="EMBL" id="MBT9315257.1"/>
    </source>
</evidence>
<dbReference type="RefSeq" id="WP_215608325.1">
    <property type="nucleotide sequence ID" value="NZ_JADOES010000010.1"/>
</dbReference>
<reference evidence="1" key="1">
    <citation type="submission" date="2020-11" db="EMBL/GenBank/DDBJ databases">
        <authorList>
            <person name="Konstantinou D."/>
            <person name="Gkelis S."/>
            <person name="Popin R."/>
            <person name="Fewer D."/>
            <person name="Sivonen K."/>
        </authorList>
    </citation>
    <scope>NUCLEOTIDE SEQUENCE</scope>
    <source>
        <strain evidence="1">TAU-MAC 1115</strain>
    </source>
</reference>
<dbReference type="PANTHER" id="PTHR39550">
    <property type="entry name" value="SLL0658 PROTEIN"/>
    <property type="match status" value="1"/>
</dbReference>
<dbReference type="Proteomes" id="UP000717364">
    <property type="component" value="Unassembled WGS sequence"/>
</dbReference>